<evidence type="ECO:0000313" key="8">
    <source>
        <dbReference type="Proteomes" id="UP000005408"/>
    </source>
</evidence>
<dbReference type="GO" id="GO:0035556">
    <property type="term" value="P:intracellular signal transduction"/>
    <property type="evidence" value="ECO:0007669"/>
    <property type="project" value="TreeGrafter"/>
</dbReference>
<keyword evidence="4" id="KW-0418">Kinase</keyword>
<dbReference type="PANTHER" id="PTHR24346:SF82">
    <property type="entry name" value="KP78A-RELATED"/>
    <property type="match status" value="1"/>
</dbReference>
<dbReference type="GO" id="GO:0005737">
    <property type="term" value="C:cytoplasm"/>
    <property type="evidence" value="ECO:0007669"/>
    <property type="project" value="TreeGrafter"/>
</dbReference>
<keyword evidence="5" id="KW-0067">ATP-binding</keyword>
<dbReference type="AlphaFoldDB" id="A0A8W8MZB9"/>
<dbReference type="Pfam" id="PF00069">
    <property type="entry name" value="Pkinase"/>
    <property type="match status" value="1"/>
</dbReference>
<organism evidence="7 8">
    <name type="scientific">Magallana gigas</name>
    <name type="common">Pacific oyster</name>
    <name type="synonym">Crassostrea gigas</name>
    <dbReference type="NCBI Taxonomy" id="29159"/>
    <lineage>
        <taxon>Eukaryota</taxon>
        <taxon>Metazoa</taxon>
        <taxon>Spiralia</taxon>
        <taxon>Lophotrochozoa</taxon>
        <taxon>Mollusca</taxon>
        <taxon>Bivalvia</taxon>
        <taxon>Autobranchia</taxon>
        <taxon>Pteriomorphia</taxon>
        <taxon>Ostreida</taxon>
        <taxon>Ostreoidea</taxon>
        <taxon>Ostreidae</taxon>
        <taxon>Magallana</taxon>
    </lineage>
</organism>
<keyword evidence="2" id="KW-0808">Transferase</keyword>
<evidence type="ECO:0000256" key="5">
    <source>
        <dbReference type="ARBA" id="ARBA00022840"/>
    </source>
</evidence>
<accession>A0A8W8MZB9</accession>
<dbReference type="PROSITE" id="PS50011">
    <property type="entry name" value="PROTEIN_KINASE_DOM"/>
    <property type="match status" value="1"/>
</dbReference>
<keyword evidence="8" id="KW-1185">Reference proteome</keyword>
<dbReference type="InterPro" id="IPR000719">
    <property type="entry name" value="Prot_kinase_dom"/>
</dbReference>
<name>A0A8W8MZB9_MAGGI</name>
<dbReference type="GO" id="GO:0005524">
    <property type="term" value="F:ATP binding"/>
    <property type="evidence" value="ECO:0007669"/>
    <property type="project" value="UniProtKB-KW"/>
</dbReference>
<dbReference type="Proteomes" id="UP000005408">
    <property type="component" value="Unassembled WGS sequence"/>
</dbReference>
<evidence type="ECO:0000313" key="7">
    <source>
        <dbReference type="EnsemblMetazoa" id="G461.1:cds"/>
    </source>
</evidence>
<feature type="domain" description="Protein kinase" evidence="6">
    <location>
        <begin position="6"/>
        <end position="267"/>
    </location>
</feature>
<evidence type="ECO:0000256" key="4">
    <source>
        <dbReference type="ARBA" id="ARBA00022777"/>
    </source>
</evidence>
<keyword evidence="3" id="KW-0547">Nucleotide-binding</keyword>
<dbReference type="Gene3D" id="1.10.510.10">
    <property type="entry name" value="Transferase(Phosphotransferase) domain 1"/>
    <property type="match status" value="1"/>
</dbReference>
<evidence type="ECO:0000256" key="2">
    <source>
        <dbReference type="ARBA" id="ARBA00022679"/>
    </source>
</evidence>
<dbReference type="EnsemblMetazoa" id="G461.1">
    <property type="protein sequence ID" value="G461.1:cds"/>
    <property type="gene ID" value="G461"/>
</dbReference>
<keyword evidence="1" id="KW-0723">Serine/threonine-protein kinase</keyword>
<evidence type="ECO:0000256" key="3">
    <source>
        <dbReference type="ARBA" id="ARBA00022741"/>
    </source>
</evidence>
<dbReference type="InterPro" id="IPR011009">
    <property type="entry name" value="Kinase-like_dom_sf"/>
</dbReference>
<dbReference type="OMA" id="ACIIMEY"/>
<dbReference type="SUPFAM" id="SSF56112">
    <property type="entry name" value="Protein kinase-like (PK-like)"/>
    <property type="match status" value="1"/>
</dbReference>
<sequence length="269" mass="30897">MDDHAYAIQHKIDDGAFGEVLCVKDTKTNQILAMKQILYRGDISKDPYIMNEIYSLSHLHHENVIKLMDVIITDKSVNLIMELAENGNLETFIQNNPLAFDQLSHIFFQLLSAVDFCHRNNIAHRDITPCNILLTNKMSVRLADFGLSVPCRDSEGRVILCDDYLGHIHYSAPEVLKKTPYDPLLSDIWSVGVVLYFMIHANVPFTGDEEEIIFQQTDDNIITDLINRENEKGERYAGQYMTFMRNVLRGDPNIRCRTSNLLIMMNIET</sequence>
<evidence type="ECO:0000256" key="1">
    <source>
        <dbReference type="ARBA" id="ARBA00022527"/>
    </source>
</evidence>
<proteinExistence type="predicted"/>
<dbReference type="GO" id="GO:0004674">
    <property type="term" value="F:protein serine/threonine kinase activity"/>
    <property type="evidence" value="ECO:0007669"/>
    <property type="project" value="UniProtKB-KW"/>
</dbReference>
<dbReference type="PANTHER" id="PTHR24346">
    <property type="entry name" value="MAP/MICROTUBULE AFFINITY-REGULATING KINASE"/>
    <property type="match status" value="1"/>
</dbReference>
<reference evidence="7" key="1">
    <citation type="submission" date="2022-08" db="UniProtKB">
        <authorList>
            <consortium name="EnsemblMetazoa"/>
        </authorList>
    </citation>
    <scope>IDENTIFICATION</scope>
    <source>
        <strain evidence="7">05x7-T-G4-1.051#20</strain>
    </source>
</reference>
<dbReference type="OrthoDB" id="541276at2759"/>
<evidence type="ECO:0000259" key="6">
    <source>
        <dbReference type="PROSITE" id="PS50011"/>
    </source>
</evidence>
<protein>
    <recommendedName>
        <fullName evidence="6">Protein kinase domain-containing protein</fullName>
    </recommendedName>
</protein>
<dbReference type="EnsemblMetazoa" id="G461.2">
    <property type="protein sequence ID" value="G461.2:cds"/>
    <property type="gene ID" value="G461"/>
</dbReference>